<organism evidence="1 2">
    <name type="scientific">Methanothermobacter thermautotrophicus (strain ATCC 29096 / DSM 1053 / JCM 10044 / NBRC 100330 / Delta H)</name>
    <name type="common">Methanobacterium thermoautotrophicum</name>
    <dbReference type="NCBI Taxonomy" id="187420"/>
    <lineage>
        <taxon>Archaea</taxon>
        <taxon>Methanobacteriati</taxon>
        <taxon>Methanobacteriota</taxon>
        <taxon>Methanomada group</taxon>
        <taxon>Methanobacteria</taxon>
        <taxon>Methanobacteriales</taxon>
        <taxon>Methanobacteriaceae</taxon>
        <taxon>Methanothermobacter</taxon>
    </lineage>
</organism>
<evidence type="ECO:0000313" key="2">
    <source>
        <dbReference type="Proteomes" id="UP000005223"/>
    </source>
</evidence>
<dbReference type="AlphaFoldDB" id="O26205"/>
<name>O26205_METTH</name>
<accession>O26205</accession>
<dbReference type="PaxDb" id="187420-MTH_102"/>
<evidence type="ECO:0000313" key="1">
    <source>
        <dbReference type="EMBL" id="AAB84601.1"/>
    </source>
</evidence>
<dbReference type="KEGG" id="mth:MTH_102"/>
<proteinExistence type="predicted"/>
<dbReference type="PIRSF" id="PIRSF037465">
    <property type="entry name" value="UCP037465_Znf"/>
    <property type="match status" value="1"/>
</dbReference>
<evidence type="ECO:0008006" key="3">
    <source>
        <dbReference type="Google" id="ProtNLM"/>
    </source>
</evidence>
<dbReference type="Pfam" id="PF09947">
    <property type="entry name" value="DUF2180"/>
    <property type="match status" value="1"/>
</dbReference>
<dbReference type="EnsemblBacteria" id="AAB84601">
    <property type="protein sequence ID" value="AAB84601"/>
    <property type="gene ID" value="MTH_102"/>
</dbReference>
<dbReference type="HOGENOM" id="CLU_184564_0_0_2"/>
<dbReference type="InParanoid" id="O26205"/>
<sequence length="86" mass="9560">MERSCIASPTHPFFGDCMKCYVCAEQGKDTDAVAICIVCGMGLCTEHAIREETEIWSGGYPFPAEKVKGTLPRILCPYCYNVMKED</sequence>
<dbReference type="EMBL" id="AE000666">
    <property type="protein sequence ID" value="AAB84601.1"/>
    <property type="molecule type" value="Genomic_DNA"/>
</dbReference>
<keyword evidence="2" id="KW-1185">Reference proteome</keyword>
<reference evidence="1 2" key="1">
    <citation type="journal article" date="1997" name="J. Bacteriol.">
        <title>Complete genome sequence of Methanobacterium thermoautotrophicum deltaH: functional analysis and comparative genomics.</title>
        <authorList>
            <person name="Smith D.R."/>
            <person name="Doucette-Stamm L.A."/>
            <person name="Deloughery C."/>
            <person name="Lee H.-M."/>
            <person name="Dubois J."/>
            <person name="Aldredge T."/>
            <person name="Bashirzadeh R."/>
            <person name="Blakely D."/>
            <person name="Cook R."/>
            <person name="Gilbert K."/>
            <person name="Harrison D."/>
            <person name="Hoang L."/>
            <person name="Keagle P."/>
            <person name="Lumm W."/>
            <person name="Pothier B."/>
            <person name="Qiu D."/>
            <person name="Spadafora R."/>
            <person name="Vicare R."/>
            <person name="Wang Y."/>
            <person name="Wierzbowski J."/>
            <person name="Gibson R."/>
            <person name="Jiwani N."/>
            <person name="Caruso A."/>
            <person name="Bush D."/>
            <person name="Safer H."/>
            <person name="Patwell D."/>
            <person name="Prabhakar S."/>
            <person name="McDougall S."/>
            <person name="Shimer G."/>
            <person name="Goyal A."/>
            <person name="Pietrovski S."/>
            <person name="Church G.M."/>
            <person name="Daniels C.J."/>
            <person name="Mao J.-i."/>
            <person name="Rice P."/>
            <person name="Nolling J."/>
            <person name="Reeve J.N."/>
        </authorList>
    </citation>
    <scope>NUCLEOTIDE SEQUENCE [LARGE SCALE GENOMIC DNA]</scope>
    <source>
        <strain evidence="2">ATCC 29096 / DSM 1053 / JCM 10044 / NBRC 100330 / Delta H</strain>
    </source>
</reference>
<dbReference type="PIR" id="A69003">
    <property type="entry name" value="A69003"/>
</dbReference>
<gene>
    <name evidence="1" type="ordered locus">MTH_102</name>
</gene>
<dbReference type="PATRIC" id="fig|187420.15.peg.74"/>
<dbReference type="Proteomes" id="UP000005223">
    <property type="component" value="Chromosome"/>
</dbReference>
<protein>
    <recommendedName>
        <fullName evidence="3">DUF2180 family protein</fullName>
    </recommendedName>
</protein>
<dbReference type="STRING" id="187420.MTH_102"/>
<dbReference type="InterPro" id="IPR017211">
    <property type="entry name" value="UCP037465_Znf"/>
</dbReference>